<evidence type="ECO:0000256" key="1">
    <source>
        <dbReference type="SAM" id="Coils"/>
    </source>
</evidence>
<feature type="coiled-coil region" evidence="1">
    <location>
        <begin position="148"/>
        <end position="203"/>
    </location>
</feature>
<evidence type="ECO:0000256" key="2">
    <source>
        <dbReference type="SAM" id="MobiDB-lite"/>
    </source>
</evidence>
<reference evidence="3" key="1">
    <citation type="submission" date="2022-06" db="EMBL/GenBank/DDBJ databases">
        <authorList>
            <person name="Mollov D."/>
            <person name="Amao M."/>
            <person name="Fuentes S."/>
            <person name="Muller G."/>
            <person name="Alvarez R."/>
            <person name="Botermans M."/>
            <person name="Kreuze J."/>
        </authorList>
    </citation>
    <scope>NUCLEOTIDE SEQUENCE</scope>
    <source>
        <strain evidence="3">PQ-13_Hua -020</strain>
    </source>
</reference>
<organism evidence="3">
    <name type="scientific">Potato rugose stunting virus</name>
    <dbReference type="NCBI Taxonomy" id="3064989"/>
    <lineage>
        <taxon>Viruses</taxon>
        <taxon>Riboviria</taxon>
        <taxon>Orthornavirae</taxon>
        <taxon>Pisuviricota</taxon>
        <taxon>Pisoniviricetes</taxon>
        <taxon>Picornavirales</taxon>
        <taxon>Secoviridae</taxon>
        <taxon>Torradovirus</taxon>
        <taxon>Torradovirus nanorugosum</taxon>
    </lineage>
</organism>
<name>A0AA49K5U9_9SECO</name>
<proteinExistence type="predicted"/>
<sequence length="246" mass="26758">MLQVVEARLTDHVSVIEWKATLVLFPVLFNNPMSFIDSLDISAAQQTLSHFFSSLSWNCVASVSNSLTTGSTVSLSFEALDPTSNTTKVFCVVEWTHSVTQLAGHYLYSGKWKVTSVKFSGLLFDSSARLLELKSLLAKNKLVPASALEAARKEIQVLSQQLEQSKSSVTDHKQQLIKLKDSLKQSEARQAILEAQNKDLARELQNIHLLNSGSSLPAPSVPSSSTSNAKSNDDLLNAWAAAPAAT</sequence>
<protein>
    <submittedName>
        <fullName evidence="3">Uncharacterized protein</fullName>
    </submittedName>
</protein>
<feature type="region of interest" description="Disordered" evidence="2">
    <location>
        <begin position="215"/>
        <end position="234"/>
    </location>
</feature>
<evidence type="ECO:0000313" key="3">
    <source>
        <dbReference type="EMBL" id="WLD05466.1"/>
    </source>
</evidence>
<keyword evidence="1" id="KW-0175">Coiled coil</keyword>
<dbReference type="EMBL" id="ON871653">
    <property type="protein sequence ID" value="WLD05466.1"/>
    <property type="molecule type" value="Genomic_RNA"/>
</dbReference>
<accession>A0AA49K5U9</accession>
<feature type="compositionally biased region" description="Low complexity" evidence="2">
    <location>
        <begin position="215"/>
        <end position="227"/>
    </location>
</feature>